<name>A0A0U3AED5_9ALTE</name>
<comment type="similarity">
    <text evidence="1">Belongs to the HesA/MoeB/ThiF family.</text>
</comment>
<dbReference type="GO" id="GO:0005829">
    <property type="term" value="C:cytosol"/>
    <property type="evidence" value="ECO:0007669"/>
    <property type="project" value="TreeGrafter"/>
</dbReference>
<evidence type="ECO:0000313" key="4">
    <source>
        <dbReference type="Proteomes" id="UP000068447"/>
    </source>
</evidence>
<dbReference type="CDD" id="cd00757">
    <property type="entry name" value="ThiF_MoeB_HesA_family"/>
    <property type="match status" value="1"/>
</dbReference>
<dbReference type="PANTHER" id="PTHR10953">
    <property type="entry name" value="UBIQUITIN-ACTIVATING ENZYME E1"/>
    <property type="match status" value="1"/>
</dbReference>
<keyword evidence="3" id="KW-0808">Transferase</keyword>
<dbReference type="Pfam" id="PF00899">
    <property type="entry name" value="ThiF"/>
    <property type="match status" value="1"/>
</dbReference>
<dbReference type="PANTHER" id="PTHR10953:SF240">
    <property type="entry name" value="SULFUR CARRIER PROTEIN THIS ADENYLYLTRANSFERASE"/>
    <property type="match status" value="1"/>
</dbReference>
<dbReference type="InterPro" id="IPR045886">
    <property type="entry name" value="ThiF/MoeB/HesA"/>
</dbReference>
<accession>A0A0U3AED5</accession>
<dbReference type="EMBL" id="CP013650">
    <property type="protein sequence ID" value="ALS99406.1"/>
    <property type="molecule type" value="Genomic_DNA"/>
</dbReference>
<dbReference type="GO" id="GO:0008641">
    <property type="term" value="F:ubiquitin-like modifier activating enzyme activity"/>
    <property type="evidence" value="ECO:0007669"/>
    <property type="project" value="InterPro"/>
</dbReference>
<dbReference type="SUPFAM" id="SSF69572">
    <property type="entry name" value="Activating enzymes of the ubiquitin-like proteins"/>
    <property type="match status" value="1"/>
</dbReference>
<dbReference type="Proteomes" id="UP000068447">
    <property type="component" value="Chromosome"/>
</dbReference>
<organism evidence="3 4">
    <name type="scientific">Lacimicrobium alkaliphilum</name>
    <dbReference type="NCBI Taxonomy" id="1526571"/>
    <lineage>
        <taxon>Bacteria</taxon>
        <taxon>Pseudomonadati</taxon>
        <taxon>Pseudomonadota</taxon>
        <taxon>Gammaproteobacteria</taxon>
        <taxon>Alteromonadales</taxon>
        <taxon>Alteromonadaceae</taxon>
        <taxon>Lacimicrobium</taxon>
    </lineage>
</organism>
<sequence>MLSDQEVMHYSRQILLPELEESGQLRLKQASVLIIGLGGLGCAAAQYLAGAGIGKLTLADGDRLTPSNLPRQSLYSLQHSGQLKAELAAQRLQAQNPHISITALAEYLHTEQLPEQVGEADLVLDCSDNMTSRQAINATCYALGKPLMIGAAMGFSGQFLALHPARKHGCYRCLYEPEQAPPKGCQHAGVMGPVVAMMGLLQALESIKYLAGAGTVPWGKLHLFDGLSHNWQQYALPPAPQCPICGDKQCN</sequence>
<keyword evidence="3" id="KW-0548">Nucleotidyltransferase</keyword>
<dbReference type="FunFam" id="3.40.50.720:FF:000080">
    <property type="entry name" value="Thiazole biosynthesis adenylyltransferase ThiF"/>
    <property type="match status" value="1"/>
</dbReference>
<proteinExistence type="inferred from homology"/>
<dbReference type="AlphaFoldDB" id="A0A0U3AED5"/>
<dbReference type="GO" id="GO:0008146">
    <property type="term" value="F:sulfotransferase activity"/>
    <property type="evidence" value="ECO:0007669"/>
    <property type="project" value="TreeGrafter"/>
</dbReference>
<dbReference type="InterPro" id="IPR000594">
    <property type="entry name" value="ThiF_NAD_FAD-bd"/>
</dbReference>
<dbReference type="Gene3D" id="3.40.50.720">
    <property type="entry name" value="NAD(P)-binding Rossmann-like Domain"/>
    <property type="match status" value="1"/>
</dbReference>
<gene>
    <name evidence="3" type="ORF">AT746_14825</name>
</gene>
<evidence type="ECO:0000313" key="3">
    <source>
        <dbReference type="EMBL" id="ALS99406.1"/>
    </source>
</evidence>
<protein>
    <submittedName>
        <fullName evidence="3">Molybdopterin-synthase adenylyltransferase</fullName>
    </submittedName>
</protein>
<evidence type="ECO:0000256" key="1">
    <source>
        <dbReference type="ARBA" id="ARBA00009919"/>
    </source>
</evidence>
<keyword evidence="4" id="KW-1185">Reference proteome</keyword>
<dbReference type="STRING" id="1526571.AT746_14825"/>
<dbReference type="InterPro" id="IPR035985">
    <property type="entry name" value="Ubiquitin-activating_enz"/>
</dbReference>
<dbReference type="GO" id="GO:0016779">
    <property type="term" value="F:nucleotidyltransferase activity"/>
    <property type="evidence" value="ECO:0007669"/>
    <property type="project" value="UniProtKB-KW"/>
</dbReference>
<dbReference type="KEGG" id="lal:AT746_14825"/>
<dbReference type="GO" id="GO:0004792">
    <property type="term" value="F:thiosulfate-cyanide sulfurtransferase activity"/>
    <property type="evidence" value="ECO:0007669"/>
    <property type="project" value="TreeGrafter"/>
</dbReference>
<dbReference type="RefSeq" id="WP_062481679.1">
    <property type="nucleotide sequence ID" value="NZ_CP013650.1"/>
</dbReference>
<evidence type="ECO:0000259" key="2">
    <source>
        <dbReference type="Pfam" id="PF00899"/>
    </source>
</evidence>
<feature type="domain" description="THIF-type NAD/FAD binding fold" evidence="2">
    <location>
        <begin position="10"/>
        <end position="243"/>
    </location>
</feature>
<reference evidence="3 4" key="1">
    <citation type="submission" date="2015-12" db="EMBL/GenBank/DDBJ databases">
        <title>Complete genome of Lacimicrobium alkaliphilum KCTC 32984.</title>
        <authorList>
            <person name="Kim S.-G."/>
            <person name="Lee Y.-J."/>
        </authorList>
    </citation>
    <scope>NUCLEOTIDE SEQUENCE [LARGE SCALE GENOMIC DNA]</scope>
    <source>
        <strain evidence="3 4">YelD216</strain>
    </source>
</reference>
<dbReference type="OrthoDB" id="9804286at2"/>